<keyword evidence="1" id="KW-1133">Transmembrane helix</keyword>
<proteinExistence type="predicted"/>
<evidence type="ECO:0000256" key="1">
    <source>
        <dbReference type="SAM" id="Phobius"/>
    </source>
</evidence>
<evidence type="ECO:0000313" key="2">
    <source>
        <dbReference type="EMBL" id="SUZ47361.1"/>
    </source>
</evidence>
<accession>A0A381MYG3</accession>
<dbReference type="EMBL" id="UINC01000011">
    <property type="protein sequence ID" value="SUZ47361.1"/>
    <property type="molecule type" value="Genomic_DNA"/>
</dbReference>
<keyword evidence="1" id="KW-0812">Transmembrane</keyword>
<feature type="non-terminal residue" evidence="2">
    <location>
        <position position="1"/>
    </location>
</feature>
<evidence type="ECO:0008006" key="3">
    <source>
        <dbReference type="Google" id="ProtNLM"/>
    </source>
</evidence>
<sequence length="134" mass="15122">VNGFAFWTSSCAVTLVLIASFVISGSPGEQRLVRLDELRIAHLVQLTEAVDDYWEAQDELPLKMSELLDGRRLSRMPSDPETGLAYEYEQLDPTSYQLCASFDRQSASQLAVDFWIHDVGRGCFTFTHSDLEND</sequence>
<reference evidence="2" key="1">
    <citation type="submission" date="2018-05" db="EMBL/GenBank/DDBJ databases">
        <authorList>
            <person name="Lanie J.A."/>
            <person name="Ng W.-L."/>
            <person name="Kazmierczak K.M."/>
            <person name="Andrzejewski T.M."/>
            <person name="Davidsen T.M."/>
            <person name="Wayne K.J."/>
            <person name="Tettelin H."/>
            <person name="Glass J.I."/>
            <person name="Rusch D."/>
            <person name="Podicherti R."/>
            <person name="Tsui H.-C.T."/>
            <person name="Winkler M.E."/>
        </authorList>
    </citation>
    <scope>NUCLEOTIDE SEQUENCE</scope>
</reference>
<feature type="transmembrane region" description="Helical" evidence="1">
    <location>
        <begin position="6"/>
        <end position="24"/>
    </location>
</feature>
<keyword evidence="1" id="KW-0472">Membrane</keyword>
<gene>
    <name evidence="2" type="ORF">METZ01_LOCUS215</name>
</gene>
<dbReference type="AlphaFoldDB" id="A0A381MYG3"/>
<name>A0A381MYG3_9ZZZZ</name>
<organism evidence="2">
    <name type="scientific">marine metagenome</name>
    <dbReference type="NCBI Taxonomy" id="408172"/>
    <lineage>
        <taxon>unclassified sequences</taxon>
        <taxon>metagenomes</taxon>
        <taxon>ecological metagenomes</taxon>
    </lineage>
</organism>
<protein>
    <recommendedName>
        <fullName evidence="3">Type II secretion system protein GspG C-terminal domain-containing protein</fullName>
    </recommendedName>
</protein>